<dbReference type="STRING" id="48467.SAMN02745166_01077"/>
<evidence type="ECO:0000313" key="2">
    <source>
        <dbReference type="EMBL" id="SKA84952.1"/>
    </source>
</evidence>
<dbReference type="EMBL" id="FUYE01000003">
    <property type="protein sequence ID" value="SKA84952.1"/>
    <property type="molecule type" value="Genomic_DNA"/>
</dbReference>
<sequence length="333" mass="35078">MSDLTTSAEVDAFMSSSSKAEMRTALDLGNAATKSTGTGADEVATGNHSHTGLSVQAAGTPSVRALGTGSAEACAGDDSRLSDARTPTSHTHDDRYYTESEIDTALSGKADASHNHDDRYYTESEIDTALAGKANASHTHSISNVTGLQTALDAKLAASDVLDEDNMASNSATNPPSQQSVKAYVDANVGGGSAVAGTARFRVYKSTNQTINNNVETTVTWDVEEFDSANIFSSNAVTIPNGQGWLIAAKVVHLNSNVATSYNLRIKDGSTVIRETPLGGRYLQATDDHTVALTSLVEGNGNAWTVTLQQVSGETRSLESGTEFCEFWGVRLW</sequence>
<feature type="compositionally biased region" description="Polar residues" evidence="1">
    <location>
        <begin position="1"/>
        <end position="19"/>
    </location>
</feature>
<feature type="compositionally biased region" description="Polar residues" evidence="1">
    <location>
        <begin position="46"/>
        <end position="59"/>
    </location>
</feature>
<reference evidence="3" key="1">
    <citation type="submission" date="2017-02" db="EMBL/GenBank/DDBJ databases">
        <authorList>
            <person name="Varghese N."/>
            <person name="Submissions S."/>
        </authorList>
    </citation>
    <scope>NUCLEOTIDE SEQUENCE [LARGE SCALE GENOMIC DNA]</scope>
    <source>
        <strain evidence="3">ATCC 700200</strain>
    </source>
</reference>
<proteinExistence type="predicted"/>
<evidence type="ECO:0000313" key="3">
    <source>
        <dbReference type="Proteomes" id="UP000190774"/>
    </source>
</evidence>
<dbReference type="OrthoDB" id="344897at2"/>
<organism evidence="2 3">
    <name type="scientific">Prosthecobacter debontii</name>
    <dbReference type="NCBI Taxonomy" id="48467"/>
    <lineage>
        <taxon>Bacteria</taxon>
        <taxon>Pseudomonadati</taxon>
        <taxon>Verrucomicrobiota</taxon>
        <taxon>Verrucomicrobiia</taxon>
        <taxon>Verrucomicrobiales</taxon>
        <taxon>Verrucomicrobiaceae</taxon>
        <taxon>Prosthecobacter</taxon>
    </lineage>
</organism>
<feature type="region of interest" description="Disordered" evidence="1">
    <location>
        <begin position="31"/>
        <end position="99"/>
    </location>
</feature>
<name>A0A1T4X5T8_9BACT</name>
<feature type="region of interest" description="Disordered" evidence="1">
    <location>
        <begin position="1"/>
        <end position="20"/>
    </location>
</feature>
<evidence type="ECO:0000256" key="1">
    <source>
        <dbReference type="SAM" id="MobiDB-lite"/>
    </source>
</evidence>
<dbReference type="Proteomes" id="UP000190774">
    <property type="component" value="Unassembled WGS sequence"/>
</dbReference>
<keyword evidence="3" id="KW-1185">Reference proteome</keyword>
<gene>
    <name evidence="2" type="ORF">SAMN02745166_01077</name>
</gene>
<protein>
    <submittedName>
        <fullName evidence="2">Uncharacterized protein</fullName>
    </submittedName>
</protein>
<dbReference type="RefSeq" id="WP_139373078.1">
    <property type="nucleotide sequence ID" value="NZ_FUYE01000003.1"/>
</dbReference>
<dbReference type="AlphaFoldDB" id="A0A1T4X5T8"/>
<accession>A0A1T4X5T8</accession>